<organism evidence="1 2">
    <name type="scientific">Sphingomonas changbaiensis NBRC 104936</name>
    <dbReference type="NCBI Taxonomy" id="1219043"/>
    <lineage>
        <taxon>Bacteria</taxon>
        <taxon>Pseudomonadati</taxon>
        <taxon>Pseudomonadota</taxon>
        <taxon>Alphaproteobacteria</taxon>
        <taxon>Sphingomonadales</taxon>
        <taxon>Sphingomonadaceae</taxon>
        <taxon>Sphingomonas</taxon>
    </lineage>
</organism>
<evidence type="ECO:0000313" key="1">
    <source>
        <dbReference type="EMBL" id="GAO38368.1"/>
    </source>
</evidence>
<keyword evidence="2" id="KW-1185">Reference proteome</keyword>
<comment type="caution">
    <text evidence="1">The sequence shown here is derived from an EMBL/GenBank/DDBJ whole genome shotgun (WGS) entry which is preliminary data.</text>
</comment>
<name>A0A0E9MLJ9_9SPHN</name>
<sequence>MPPSIFTRAAGGALGAGGDTSSRVGGAIGGGGAVCAKTDVAVNRNSPMLPARAGLSKAPTEFPLIPFSVPGRPSRNQWRLLTLGSHFNPSGMVTQS</sequence>
<dbReference type="STRING" id="1219043.SCH01S_14_00330"/>
<dbReference type="AlphaFoldDB" id="A0A0E9MLJ9"/>
<dbReference type="Proteomes" id="UP000033202">
    <property type="component" value="Unassembled WGS sequence"/>
</dbReference>
<dbReference type="EMBL" id="BBWU01000014">
    <property type="protein sequence ID" value="GAO38368.1"/>
    <property type="molecule type" value="Genomic_DNA"/>
</dbReference>
<protein>
    <submittedName>
        <fullName evidence="1">Uncharacterized protein</fullName>
    </submittedName>
</protein>
<proteinExistence type="predicted"/>
<accession>A0A0E9MLJ9</accession>
<evidence type="ECO:0000313" key="2">
    <source>
        <dbReference type="Proteomes" id="UP000033202"/>
    </source>
</evidence>
<reference evidence="1 2" key="1">
    <citation type="submission" date="2015-04" db="EMBL/GenBank/DDBJ databases">
        <title>Whole genome shotgun sequence of Sphingomonas changbaiensis NBRC 104936.</title>
        <authorList>
            <person name="Katano-Makiyama Y."/>
            <person name="Hosoyama A."/>
            <person name="Hashimoto M."/>
            <person name="Noguchi M."/>
            <person name="Tsuchikane K."/>
            <person name="Ohji S."/>
            <person name="Yamazoe A."/>
            <person name="Ichikawa N."/>
            <person name="Kimura A."/>
            <person name="Fujita N."/>
        </authorList>
    </citation>
    <scope>NUCLEOTIDE SEQUENCE [LARGE SCALE GENOMIC DNA]</scope>
    <source>
        <strain evidence="1 2">NBRC 104936</strain>
    </source>
</reference>
<gene>
    <name evidence="1" type="ORF">SCH01S_14_00330</name>
</gene>